<sequence length="400" mass="44820">MERRKSDRNRHGDRERIPSILLLMLLLEAEDEGYVAVGEGEGGSEVETVEGGFLSRKSGYEWDVTSALNLARDIHAAPPGSFVVKVAEVIGSFKTMKKMALFWNALYSLRIFSKKQRNSFFTLAGYVLNGSQLLSDMQSFKAGCILEDFVRWHSPPDWTEAEECETDCFDSLSTKGQLSRRMQKEGLSLYPTSPLVLKNRTAKPVPAVKQSPLFDEDLAVEGILNFLEDVPPLELFGQLFVSLLGAGLGIAEFSLSAERGLSMLFYECKEYVLVASQGNISEKVDDLCRVYETVEMMLLKPEDVLKMMKQAEVTVTTPASGELKSRFKRLILNFGSKNRGSKDLELKNQRKSSDDNLTRQSFTSFFDRKSSLFSKKPPKPLGVSPVEKSSTPDDNEWTLV</sequence>
<evidence type="ECO:0000313" key="3">
    <source>
        <dbReference type="EMBL" id="OWM70305.1"/>
    </source>
</evidence>
<evidence type="ECO:0000259" key="2">
    <source>
        <dbReference type="Pfam" id="PF13890"/>
    </source>
</evidence>
<reference evidence="4" key="1">
    <citation type="journal article" date="2017" name="Plant J.">
        <title>The pomegranate (Punica granatum L.) genome and the genomics of punicalagin biosynthesis.</title>
        <authorList>
            <person name="Qin G."/>
            <person name="Xu C."/>
            <person name="Ming R."/>
            <person name="Tang H."/>
            <person name="Guyot R."/>
            <person name="Kramer E.M."/>
            <person name="Hu Y."/>
            <person name="Yi X."/>
            <person name="Qi Y."/>
            <person name="Xu X."/>
            <person name="Gao Z."/>
            <person name="Pan H."/>
            <person name="Jian J."/>
            <person name="Tian Y."/>
            <person name="Yue Z."/>
            <person name="Xu Y."/>
        </authorList>
    </citation>
    <scope>NUCLEOTIDE SEQUENCE [LARGE SCALE GENOMIC DNA]</scope>
    <source>
        <strain evidence="4">cv. Dabenzi</strain>
    </source>
</reference>
<dbReference type="InterPro" id="IPR026147">
    <property type="entry name" value="Rab3GAP1_conserved"/>
</dbReference>
<proteinExistence type="predicted"/>
<evidence type="ECO:0000313" key="4">
    <source>
        <dbReference type="Proteomes" id="UP000197138"/>
    </source>
</evidence>
<dbReference type="GO" id="GO:0005096">
    <property type="term" value="F:GTPase activator activity"/>
    <property type="evidence" value="ECO:0007669"/>
    <property type="project" value="InterPro"/>
</dbReference>
<dbReference type="Proteomes" id="UP000197138">
    <property type="component" value="Unassembled WGS sequence"/>
</dbReference>
<organism evidence="3 4">
    <name type="scientific">Punica granatum</name>
    <name type="common">Pomegranate</name>
    <dbReference type="NCBI Taxonomy" id="22663"/>
    <lineage>
        <taxon>Eukaryota</taxon>
        <taxon>Viridiplantae</taxon>
        <taxon>Streptophyta</taxon>
        <taxon>Embryophyta</taxon>
        <taxon>Tracheophyta</taxon>
        <taxon>Spermatophyta</taxon>
        <taxon>Magnoliopsida</taxon>
        <taxon>eudicotyledons</taxon>
        <taxon>Gunneridae</taxon>
        <taxon>Pentapetalae</taxon>
        <taxon>rosids</taxon>
        <taxon>malvids</taxon>
        <taxon>Myrtales</taxon>
        <taxon>Lythraceae</taxon>
        <taxon>Punica</taxon>
    </lineage>
</organism>
<gene>
    <name evidence="3" type="ORF">CDL15_Pgr027206</name>
</gene>
<feature type="domain" description="Rab3GAP catalytic subunit conserved" evidence="2">
    <location>
        <begin position="128"/>
        <end position="228"/>
    </location>
</feature>
<dbReference type="Pfam" id="PF13890">
    <property type="entry name" value="Rab3-GTPase_cat"/>
    <property type="match status" value="1"/>
</dbReference>
<dbReference type="PANTHER" id="PTHR21422">
    <property type="entry name" value="RAB3 GTPASE-ACTIVATING PROTEIN CATALYTIC SUBUNIT"/>
    <property type="match status" value="1"/>
</dbReference>
<protein>
    <recommendedName>
        <fullName evidence="2">Rab3GAP catalytic subunit conserved domain-containing protein</fullName>
    </recommendedName>
</protein>
<dbReference type="AlphaFoldDB" id="A0A218WBY2"/>
<accession>A0A218WBY2</accession>
<comment type="caution">
    <text evidence="3">The sequence shown here is derived from an EMBL/GenBank/DDBJ whole genome shotgun (WGS) entry which is preliminary data.</text>
</comment>
<dbReference type="EMBL" id="MTKT01004809">
    <property type="protein sequence ID" value="OWM70305.1"/>
    <property type="molecule type" value="Genomic_DNA"/>
</dbReference>
<name>A0A218WBY2_PUNGR</name>
<feature type="region of interest" description="Disordered" evidence="1">
    <location>
        <begin position="376"/>
        <end position="400"/>
    </location>
</feature>
<dbReference type="PANTHER" id="PTHR21422:SF10">
    <property type="entry name" value="RAB3 GTPASE-ACTIVATING PROTEIN CATALYTIC SUBUNIT"/>
    <property type="match status" value="1"/>
</dbReference>
<dbReference type="InterPro" id="IPR045700">
    <property type="entry name" value="Rab3GAP1"/>
</dbReference>
<evidence type="ECO:0000256" key="1">
    <source>
        <dbReference type="SAM" id="MobiDB-lite"/>
    </source>
</evidence>